<reference evidence="2" key="1">
    <citation type="submission" date="2010-08" db="EMBL/GenBank/DDBJ databases">
        <authorList>
            <consortium name="Caenorhabditis japonica Sequencing Consortium"/>
            <person name="Wilson R.K."/>
        </authorList>
    </citation>
    <scope>NUCLEOTIDE SEQUENCE [LARGE SCALE GENOMIC DNA]</scope>
    <source>
        <strain evidence="2">DF5081</strain>
    </source>
</reference>
<organism evidence="1 2">
    <name type="scientific">Caenorhabditis japonica</name>
    <dbReference type="NCBI Taxonomy" id="281687"/>
    <lineage>
        <taxon>Eukaryota</taxon>
        <taxon>Metazoa</taxon>
        <taxon>Ecdysozoa</taxon>
        <taxon>Nematoda</taxon>
        <taxon>Chromadorea</taxon>
        <taxon>Rhabditida</taxon>
        <taxon>Rhabditina</taxon>
        <taxon>Rhabditomorpha</taxon>
        <taxon>Rhabditoidea</taxon>
        <taxon>Rhabditidae</taxon>
        <taxon>Peloderinae</taxon>
        <taxon>Caenorhabditis</taxon>
    </lineage>
</organism>
<accession>A0A8R1DK28</accession>
<evidence type="ECO:0000313" key="1">
    <source>
        <dbReference type="EnsemblMetazoa" id="CJA04960.1"/>
    </source>
</evidence>
<keyword evidence="2" id="KW-1185">Reference proteome</keyword>
<evidence type="ECO:0000313" key="2">
    <source>
        <dbReference type="Proteomes" id="UP000005237"/>
    </source>
</evidence>
<dbReference type="AlphaFoldDB" id="A0A8R1DK28"/>
<reference evidence="1" key="2">
    <citation type="submission" date="2022-06" db="UniProtKB">
        <authorList>
            <consortium name="EnsemblMetazoa"/>
        </authorList>
    </citation>
    <scope>IDENTIFICATION</scope>
    <source>
        <strain evidence="1">DF5081</strain>
    </source>
</reference>
<dbReference type="EnsemblMetazoa" id="CJA04960.1">
    <property type="protein sequence ID" value="CJA04960.1"/>
    <property type="gene ID" value="WBGene00124164"/>
</dbReference>
<dbReference type="Proteomes" id="UP000005237">
    <property type="component" value="Unassembled WGS sequence"/>
</dbReference>
<sequence length="138" mass="16380">MTCPHSSEVFRRRVVAPTELTAKLFVDWLFNRSRTIIKELLVESLDFYPSPECIPLHLNAKIYNFTLKLCILDCYEPGYLLRFKNLKIIDKINIDICSEEARAFQRQIEQELEPVHAQEFPKMIFTYRKRIVKGEENI</sequence>
<protein>
    <submittedName>
        <fullName evidence="1">Uncharacterized protein</fullName>
    </submittedName>
</protein>
<name>A0A8R1DK28_CAEJA</name>
<proteinExistence type="predicted"/>